<organism evidence="1 2">
    <name type="scientific">Rhodococcus phage Trina</name>
    <dbReference type="NCBI Taxonomy" id="2027905"/>
    <lineage>
        <taxon>Viruses</taxon>
        <taxon>Duplodnaviria</taxon>
        <taxon>Heunggongvirae</taxon>
        <taxon>Uroviricota</taxon>
        <taxon>Caudoviricetes</taxon>
        <taxon>Trinavirus</taxon>
        <taxon>Trinavirus trina</taxon>
    </lineage>
</organism>
<evidence type="ECO:0000313" key="1">
    <source>
        <dbReference type="EMBL" id="ASZ74898.1"/>
    </source>
</evidence>
<name>A0A2D0ZNG4_9CAUD</name>
<gene>
    <name evidence="1" type="ORF">SEA_TRINA_84</name>
</gene>
<accession>A0A2D0ZNG4</accession>
<keyword evidence="2" id="KW-1185">Reference proteome</keyword>
<dbReference type="Proteomes" id="UP000231419">
    <property type="component" value="Segment"/>
</dbReference>
<proteinExistence type="predicted"/>
<sequence>MGKENSKYFFRQDEIDTEVGLVENVPPDLEWAVKAKKVVVPTLNTVYRLDGSEPNYGDQVFVPQEPKPEVPRVLGIKRQQVYQDPQGTSLVSVTFDVSNIDNVEYEIRITQ</sequence>
<protein>
    <submittedName>
        <fullName evidence="1">Uncharacterized protein</fullName>
    </submittedName>
</protein>
<evidence type="ECO:0000313" key="2">
    <source>
        <dbReference type="Proteomes" id="UP000231419"/>
    </source>
</evidence>
<reference evidence="2" key="1">
    <citation type="submission" date="2017-08" db="EMBL/GenBank/DDBJ databases">
        <authorList>
            <person name="de Groot N.N."/>
        </authorList>
    </citation>
    <scope>NUCLEOTIDE SEQUENCE [LARGE SCALE GENOMIC DNA]</scope>
</reference>
<dbReference type="EMBL" id="MF668286">
    <property type="protein sequence ID" value="ASZ74898.1"/>
    <property type="molecule type" value="Genomic_DNA"/>
</dbReference>